<dbReference type="UniPathway" id="UPA00068">
    <property type="reaction ID" value="UER00113"/>
</dbReference>
<dbReference type="PATRIC" id="fig|1618477.3.peg.264"/>
<gene>
    <name evidence="10" type="ORF">UR54_C0013G0005</name>
</gene>
<dbReference type="PROSITE" id="PS00564">
    <property type="entry name" value="ARGININOSUCCIN_SYN_1"/>
    <property type="match status" value="1"/>
</dbReference>
<sequence length="405" mass="45634">MKNNKNKKVILAFSGGLDTSFCVPYLIDKEFDVITVTIDSGGLNPEDITEIEKKSKELGATKHYLIDAKQYYYDSIISWIIKTNGLYEGSYPNIVSSQRYHIVEKCIEIAKIEKAQYFADGNTGMGNDQIRFNVSASIIAPDIKIIEPVKETGGNRENEKKYLANKGFKVSSQHKKYSININLLGISYSGSEIDKNNEPEENIFQWVTGEKVKEQTYLTIEFKKGLPIKLNGKKITGAKLFQTLNVEVGKYGFGKSYYTGDCMIGIKGHLVFEAPAILLLILAHKALEQYVLTKQQIYFGEAVSKEMTEMIFNGKFFDPYVEDLKHFINSQQKNVSGTVKIKLENGNVLPVSVKTKYSLIDPKIALYAQSKSWTSDEVNGFIKLYGLQSVIASKVNMKEGKIYED</sequence>
<dbReference type="GO" id="GO:0000050">
    <property type="term" value="P:urea cycle"/>
    <property type="evidence" value="ECO:0007669"/>
    <property type="project" value="TreeGrafter"/>
</dbReference>
<reference evidence="10 11" key="1">
    <citation type="journal article" date="2015" name="Nature">
        <title>rRNA introns, odd ribosomes, and small enigmatic genomes across a large radiation of phyla.</title>
        <authorList>
            <person name="Brown C.T."/>
            <person name="Hug L.A."/>
            <person name="Thomas B.C."/>
            <person name="Sharon I."/>
            <person name="Castelle C.J."/>
            <person name="Singh A."/>
            <person name="Wilkins M.J."/>
            <person name="Williams K.H."/>
            <person name="Banfield J.F."/>
        </authorList>
    </citation>
    <scope>NUCLEOTIDE SEQUENCE [LARGE SCALE GENOMIC DNA]</scope>
</reference>
<dbReference type="Pfam" id="PF00764">
    <property type="entry name" value="Arginosuc_synth"/>
    <property type="match status" value="1"/>
</dbReference>
<dbReference type="InterPro" id="IPR024074">
    <property type="entry name" value="AS_cat/multimer_dom_body"/>
</dbReference>
<evidence type="ECO:0000256" key="5">
    <source>
        <dbReference type="ARBA" id="ARBA00022605"/>
    </source>
</evidence>
<dbReference type="CDD" id="cd01999">
    <property type="entry name" value="ASS"/>
    <property type="match status" value="1"/>
</dbReference>
<evidence type="ECO:0000256" key="4">
    <source>
        <dbReference type="ARBA" id="ARBA00022598"/>
    </source>
</evidence>
<protein>
    <recommendedName>
        <fullName evidence="2">argininosuccinate synthase</fullName>
        <ecNumber evidence="2">6.3.4.5</ecNumber>
    </recommendedName>
</protein>
<dbReference type="InterPro" id="IPR048267">
    <property type="entry name" value="Arginosuc_syn_N"/>
</dbReference>
<dbReference type="InterPro" id="IPR048268">
    <property type="entry name" value="Arginosuc_syn_C"/>
</dbReference>
<dbReference type="Gene3D" id="3.90.1260.10">
    <property type="entry name" value="Argininosuccinate synthetase, chain A, domain 2"/>
    <property type="match status" value="1"/>
</dbReference>
<dbReference type="EMBL" id="LBPP01000013">
    <property type="protein sequence ID" value="KKP60414.1"/>
    <property type="molecule type" value="Genomic_DNA"/>
</dbReference>
<comment type="pathway">
    <text evidence="1">Amino-acid biosynthesis; L-arginine biosynthesis; L-arginine from L-ornithine and carbamoyl phosphate: step 2/3.</text>
</comment>
<keyword evidence="7" id="KW-0067">ATP-binding</keyword>
<keyword evidence="5" id="KW-0028">Amino-acid biosynthesis</keyword>
<evidence type="ECO:0000259" key="9">
    <source>
        <dbReference type="Pfam" id="PF20979"/>
    </source>
</evidence>
<evidence type="ECO:0000256" key="2">
    <source>
        <dbReference type="ARBA" id="ARBA00012286"/>
    </source>
</evidence>
<keyword evidence="3" id="KW-0055">Arginine biosynthesis</keyword>
<dbReference type="SUPFAM" id="SSF69864">
    <property type="entry name" value="Argininosuccinate synthetase, C-terminal domain"/>
    <property type="match status" value="1"/>
</dbReference>
<keyword evidence="4" id="KW-0436">Ligase</keyword>
<dbReference type="PANTHER" id="PTHR11587">
    <property type="entry name" value="ARGININOSUCCINATE SYNTHASE"/>
    <property type="match status" value="1"/>
</dbReference>
<dbReference type="InterPro" id="IPR018223">
    <property type="entry name" value="Arginosuc_synth_CS"/>
</dbReference>
<dbReference type="Gene3D" id="3.40.50.620">
    <property type="entry name" value="HUPs"/>
    <property type="match status" value="1"/>
</dbReference>
<dbReference type="Proteomes" id="UP000034688">
    <property type="component" value="Unassembled WGS sequence"/>
</dbReference>
<accession>A0A0G0ATZ4</accession>
<dbReference type="NCBIfam" id="NF001770">
    <property type="entry name" value="PRK00509.1"/>
    <property type="match status" value="1"/>
</dbReference>
<dbReference type="PROSITE" id="PS00565">
    <property type="entry name" value="ARGININOSUCCIN_SYN_2"/>
    <property type="match status" value="1"/>
</dbReference>
<evidence type="ECO:0000256" key="3">
    <source>
        <dbReference type="ARBA" id="ARBA00022571"/>
    </source>
</evidence>
<dbReference type="NCBIfam" id="TIGR00032">
    <property type="entry name" value="argG"/>
    <property type="match status" value="1"/>
</dbReference>
<comment type="caution">
    <text evidence="10">The sequence shown here is derived from an EMBL/GenBank/DDBJ whole genome shotgun (WGS) entry which is preliminary data.</text>
</comment>
<name>A0A0G0ATZ4_9BACT</name>
<dbReference type="SUPFAM" id="SSF52402">
    <property type="entry name" value="Adenine nucleotide alpha hydrolases-like"/>
    <property type="match status" value="1"/>
</dbReference>
<proteinExistence type="predicted"/>
<dbReference type="GO" id="GO:0005524">
    <property type="term" value="F:ATP binding"/>
    <property type="evidence" value="ECO:0007669"/>
    <property type="project" value="UniProtKB-KW"/>
</dbReference>
<dbReference type="STRING" id="1618477.UR54_C0013G0005"/>
<evidence type="ECO:0000256" key="7">
    <source>
        <dbReference type="ARBA" id="ARBA00022840"/>
    </source>
</evidence>
<evidence type="ECO:0000256" key="6">
    <source>
        <dbReference type="ARBA" id="ARBA00022741"/>
    </source>
</evidence>
<evidence type="ECO:0000313" key="11">
    <source>
        <dbReference type="Proteomes" id="UP000034688"/>
    </source>
</evidence>
<feature type="domain" description="Arginosuccinate synthase-like N-terminal" evidence="8">
    <location>
        <begin position="8"/>
        <end position="167"/>
    </location>
</feature>
<feature type="domain" description="Arginosuccinate synthase C-terminal" evidence="9">
    <location>
        <begin position="177"/>
        <end position="390"/>
    </location>
</feature>
<dbReference type="Pfam" id="PF20979">
    <property type="entry name" value="Arginosuc_syn_C"/>
    <property type="match status" value="1"/>
</dbReference>
<dbReference type="InterPro" id="IPR001518">
    <property type="entry name" value="Arginosuc_synth"/>
</dbReference>
<dbReference type="InterPro" id="IPR014729">
    <property type="entry name" value="Rossmann-like_a/b/a_fold"/>
</dbReference>
<evidence type="ECO:0000313" key="10">
    <source>
        <dbReference type="EMBL" id="KKP60414.1"/>
    </source>
</evidence>
<dbReference type="PANTHER" id="PTHR11587:SF2">
    <property type="entry name" value="ARGININOSUCCINATE SYNTHASE"/>
    <property type="match status" value="1"/>
</dbReference>
<evidence type="ECO:0000256" key="1">
    <source>
        <dbReference type="ARBA" id="ARBA00004967"/>
    </source>
</evidence>
<dbReference type="InterPro" id="IPR023434">
    <property type="entry name" value="Arginosuc_synth_type_1_subfam"/>
</dbReference>
<dbReference type="GO" id="GO:0006526">
    <property type="term" value="P:L-arginine biosynthetic process"/>
    <property type="evidence" value="ECO:0007669"/>
    <property type="project" value="UniProtKB-UniPathway"/>
</dbReference>
<dbReference type="AlphaFoldDB" id="A0A0G0ATZ4"/>
<dbReference type="GO" id="GO:0005737">
    <property type="term" value="C:cytoplasm"/>
    <property type="evidence" value="ECO:0007669"/>
    <property type="project" value="TreeGrafter"/>
</dbReference>
<dbReference type="EC" id="6.3.4.5" evidence="2"/>
<evidence type="ECO:0000259" key="8">
    <source>
        <dbReference type="Pfam" id="PF00764"/>
    </source>
</evidence>
<dbReference type="GO" id="GO:0004055">
    <property type="term" value="F:argininosuccinate synthase activity"/>
    <property type="evidence" value="ECO:0007669"/>
    <property type="project" value="UniProtKB-EC"/>
</dbReference>
<keyword evidence="6" id="KW-0547">Nucleotide-binding</keyword>
<dbReference type="GO" id="GO:0000053">
    <property type="term" value="P:argininosuccinate metabolic process"/>
    <property type="evidence" value="ECO:0007669"/>
    <property type="project" value="TreeGrafter"/>
</dbReference>
<organism evidence="10 11">
    <name type="scientific">Candidatus Roizmanbacteria bacterium GW2011_GWA2_34_18</name>
    <dbReference type="NCBI Taxonomy" id="1618477"/>
    <lineage>
        <taxon>Bacteria</taxon>
        <taxon>Candidatus Roizmaniibacteriota</taxon>
    </lineage>
</organism>